<dbReference type="InterPro" id="IPR029787">
    <property type="entry name" value="Nucleotide_cyclase"/>
</dbReference>
<dbReference type="InterPro" id="IPR050706">
    <property type="entry name" value="Cyclic-di-GMP_PDE-like"/>
</dbReference>
<dbReference type="Pfam" id="PF00990">
    <property type="entry name" value="GGDEF"/>
    <property type="match status" value="1"/>
</dbReference>
<dbReference type="InterPro" id="IPR000160">
    <property type="entry name" value="GGDEF_dom"/>
</dbReference>
<feature type="domain" description="EAL" evidence="1">
    <location>
        <begin position="92"/>
        <end position="346"/>
    </location>
</feature>
<proteinExistence type="predicted"/>
<dbReference type="PANTHER" id="PTHR33121">
    <property type="entry name" value="CYCLIC DI-GMP PHOSPHODIESTERASE PDEF"/>
    <property type="match status" value="1"/>
</dbReference>
<dbReference type="FunFam" id="3.20.20.450:FF:000001">
    <property type="entry name" value="Cyclic di-GMP phosphodiesterase yahA"/>
    <property type="match status" value="1"/>
</dbReference>
<dbReference type="EMBL" id="MLJW01004487">
    <property type="protein sequence ID" value="OIQ69875.1"/>
    <property type="molecule type" value="Genomic_DNA"/>
</dbReference>
<dbReference type="InterPro" id="IPR035919">
    <property type="entry name" value="EAL_sf"/>
</dbReference>
<protein>
    <submittedName>
        <fullName evidence="3">Phytochrome-like protein cph2</fullName>
    </submittedName>
</protein>
<dbReference type="AlphaFoldDB" id="A0A1J5PX36"/>
<dbReference type="GO" id="GO:0071111">
    <property type="term" value="F:cyclic-guanylate-specific phosphodiesterase activity"/>
    <property type="evidence" value="ECO:0007669"/>
    <property type="project" value="InterPro"/>
</dbReference>
<comment type="caution">
    <text evidence="3">The sequence shown here is derived from an EMBL/GenBank/DDBJ whole genome shotgun (WGS) entry which is preliminary data.</text>
</comment>
<dbReference type="InterPro" id="IPR001633">
    <property type="entry name" value="EAL_dom"/>
</dbReference>
<evidence type="ECO:0000259" key="1">
    <source>
        <dbReference type="PROSITE" id="PS50883"/>
    </source>
</evidence>
<evidence type="ECO:0000313" key="3">
    <source>
        <dbReference type="EMBL" id="OIQ69875.1"/>
    </source>
</evidence>
<dbReference type="Pfam" id="PF00563">
    <property type="entry name" value="EAL"/>
    <property type="match status" value="1"/>
</dbReference>
<reference evidence="3" key="1">
    <citation type="submission" date="2016-10" db="EMBL/GenBank/DDBJ databases">
        <title>Sequence of Gallionella enrichment culture.</title>
        <authorList>
            <person name="Poehlein A."/>
            <person name="Muehling M."/>
            <person name="Daniel R."/>
        </authorList>
    </citation>
    <scope>NUCLEOTIDE SEQUENCE</scope>
</reference>
<organism evidence="3">
    <name type="scientific">mine drainage metagenome</name>
    <dbReference type="NCBI Taxonomy" id="410659"/>
    <lineage>
        <taxon>unclassified sequences</taxon>
        <taxon>metagenomes</taxon>
        <taxon>ecological metagenomes</taxon>
    </lineage>
</organism>
<dbReference type="PROSITE" id="PS50887">
    <property type="entry name" value="GGDEF"/>
    <property type="match status" value="1"/>
</dbReference>
<dbReference type="SUPFAM" id="SSF141868">
    <property type="entry name" value="EAL domain-like"/>
    <property type="match status" value="1"/>
</dbReference>
<dbReference type="PROSITE" id="PS50883">
    <property type="entry name" value="EAL"/>
    <property type="match status" value="1"/>
</dbReference>
<gene>
    <name evidence="3" type="primary">cph2_92</name>
    <name evidence="3" type="ORF">GALL_485180</name>
</gene>
<dbReference type="Gene3D" id="3.30.70.270">
    <property type="match status" value="1"/>
</dbReference>
<dbReference type="Gene3D" id="3.20.20.450">
    <property type="entry name" value="EAL domain"/>
    <property type="match status" value="1"/>
</dbReference>
<dbReference type="PANTHER" id="PTHR33121:SF70">
    <property type="entry name" value="SIGNALING PROTEIN YKOW"/>
    <property type="match status" value="1"/>
</dbReference>
<accession>A0A1J5PX36</accession>
<feature type="domain" description="GGDEF" evidence="2">
    <location>
        <begin position="1"/>
        <end position="83"/>
    </location>
</feature>
<dbReference type="CDD" id="cd01948">
    <property type="entry name" value="EAL"/>
    <property type="match status" value="1"/>
</dbReference>
<dbReference type="SUPFAM" id="SSF55073">
    <property type="entry name" value="Nucleotide cyclase"/>
    <property type="match status" value="1"/>
</dbReference>
<evidence type="ECO:0000259" key="2">
    <source>
        <dbReference type="PROSITE" id="PS50887"/>
    </source>
</evidence>
<dbReference type="InterPro" id="IPR043128">
    <property type="entry name" value="Rev_trsase/Diguanyl_cyclase"/>
</dbReference>
<dbReference type="SMART" id="SM00052">
    <property type="entry name" value="EAL"/>
    <property type="match status" value="1"/>
</dbReference>
<sequence>MLEDLSEQPLEAAAQAGRVGEKILENLGQPYGLDACIYHSTSSIGITLFSNHDHEVEELLKQAEIAMYHAKKAGRNTQRFFDHEMQESINVRVGLEGELRQALDKNQFQLYYQIQVDSEGRALGAEALIRWIHPERGLIAPNQFIPLAEDNGLILPIGKWVLNAACAQLKIWQQKSITCDLVLAVNVSAKQFHQLDFVAQVQAILQYHEINPEQLKLELTESILLNKIEDTIATMNALKEIGIKFSLDDFGTGYSSLQYLKQLPLDQLKIDQSFVRDLAIDGNDRAIVITIVSMAHNMHLDVIAEGVEAEDQRQFLLNKGCVHYQGFLFGKPVPIEQFDELINANAPMAVYGRTT</sequence>
<name>A0A1J5PX36_9ZZZZ</name>